<accession>A0ABW0TAR5</accession>
<dbReference type="EMBL" id="JBHSNB010000002">
    <property type="protein sequence ID" value="MFC5585868.1"/>
    <property type="molecule type" value="Genomic_DNA"/>
</dbReference>
<dbReference type="Pfam" id="PF13975">
    <property type="entry name" value="gag-asp_proteas"/>
    <property type="match status" value="1"/>
</dbReference>
<feature type="transmembrane region" description="Helical" evidence="1">
    <location>
        <begin position="66"/>
        <end position="82"/>
    </location>
</feature>
<reference evidence="3" key="1">
    <citation type="journal article" date="2019" name="Int. J. Syst. Evol. Microbiol.">
        <title>The Global Catalogue of Microorganisms (GCM) 10K type strain sequencing project: providing services to taxonomists for standard genome sequencing and annotation.</title>
        <authorList>
            <consortium name="The Broad Institute Genomics Platform"/>
            <consortium name="The Broad Institute Genome Sequencing Center for Infectious Disease"/>
            <person name="Wu L."/>
            <person name="Ma J."/>
        </authorList>
    </citation>
    <scope>NUCLEOTIDE SEQUENCE [LARGE SCALE GENOMIC DNA]</scope>
    <source>
        <strain evidence="3">JCM 3366</strain>
    </source>
</reference>
<keyword evidence="2" id="KW-0378">Hydrolase</keyword>
<dbReference type="InterPro" id="IPR011969">
    <property type="entry name" value="Clan_AA_Asp_peptidase_C"/>
</dbReference>
<dbReference type="Gene3D" id="2.40.70.10">
    <property type="entry name" value="Acid Proteases"/>
    <property type="match status" value="1"/>
</dbReference>
<gene>
    <name evidence="2" type="ORF">ACFPOD_12170</name>
</gene>
<dbReference type="SUPFAM" id="SSF50630">
    <property type="entry name" value="Acid proteases"/>
    <property type="match status" value="1"/>
</dbReference>
<evidence type="ECO:0000256" key="1">
    <source>
        <dbReference type="SAM" id="Phobius"/>
    </source>
</evidence>
<dbReference type="RefSeq" id="WP_223020878.1">
    <property type="nucleotide sequence ID" value="NZ_CP078143.1"/>
</dbReference>
<dbReference type="Proteomes" id="UP001596107">
    <property type="component" value="Unassembled WGS sequence"/>
</dbReference>
<keyword evidence="2" id="KW-0645">Protease</keyword>
<evidence type="ECO:0000313" key="2">
    <source>
        <dbReference type="EMBL" id="MFC5585868.1"/>
    </source>
</evidence>
<comment type="caution">
    <text evidence="2">The sequence shown here is derived from an EMBL/GenBank/DDBJ whole genome shotgun (WGS) entry which is preliminary data.</text>
</comment>
<name>A0ABW0TAR5_9HYPH</name>
<keyword evidence="1" id="KW-0472">Membrane</keyword>
<keyword evidence="1" id="KW-0812">Transmembrane</keyword>
<keyword evidence="3" id="KW-1185">Reference proteome</keyword>
<evidence type="ECO:0000313" key="3">
    <source>
        <dbReference type="Proteomes" id="UP001596107"/>
    </source>
</evidence>
<feature type="transmembrane region" description="Helical" evidence="1">
    <location>
        <begin position="39"/>
        <end position="59"/>
    </location>
</feature>
<dbReference type="CDD" id="cd05483">
    <property type="entry name" value="retropepsin_like_bacteria"/>
    <property type="match status" value="1"/>
</dbReference>
<dbReference type="GO" id="GO:0006508">
    <property type="term" value="P:proteolysis"/>
    <property type="evidence" value="ECO:0007669"/>
    <property type="project" value="UniProtKB-KW"/>
</dbReference>
<keyword evidence="1" id="KW-1133">Transmembrane helix</keyword>
<proteinExistence type="predicted"/>
<protein>
    <submittedName>
        <fullName evidence="2">TIGR02281 family clan AA aspartic protease</fullName>
    </submittedName>
</protein>
<dbReference type="NCBIfam" id="TIGR02281">
    <property type="entry name" value="clan_AA_DTGA"/>
    <property type="match status" value="1"/>
</dbReference>
<dbReference type="InterPro" id="IPR034122">
    <property type="entry name" value="Retropepsin-like_bacterial"/>
</dbReference>
<sequence>MRLFWLLMSALGGGLILLIANHDSGRVFGLENSAFAATLYLGLWAAVLIVGFLGSGLRIGDVARTLAFWVFLLLALVAAYQYRYELQDFASRVTAGLMPGSPMTTVSKNGQIHVIVERSSSGQFEVIADVNGTRLRMLIDTGASSMVLSDEDARAAGFEPERLRFVVPVATANGTTVVARARADTVNVGAISRNDIPIYMAQAGRLDQSLLGMSFINTLNGFDLRGDRIVLRD</sequence>
<organism evidence="2 3">
    <name type="scientific">Nitratireductor kimnyeongensis</name>
    <dbReference type="NCBI Taxonomy" id="430679"/>
    <lineage>
        <taxon>Bacteria</taxon>
        <taxon>Pseudomonadati</taxon>
        <taxon>Pseudomonadota</taxon>
        <taxon>Alphaproteobacteria</taxon>
        <taxon>Hyphomicrobiales</taxon>
        <taxon>Phyllobacteriaceae</taxon>
        <taxon>Nitratireductor</taxon>
    </lineage>
</organism>
<dbReference type="InterPro" id="IPR021109">
    <property type="entry name" value="Peptidase_aspartic_dom_sf"/>
</dbReference>
<dbReference type="GO" id="GO:0008233">
    <property type="term" value="F:peptidase activity"/>
    <property type="evidence" value="ECO:0007669"/>
    <property type="project" value="UniProtKB-KW"/>
</dbReference>